<evidence type="ECO:0000313" key="2">
    <source>
        <dbReference type="Proteomes" id="UP000002774"/>
    </source>
</evidence>
<sequence>MMQEIAAITDYIALFAKDGRLTVWHLAMLVAILHLKTIQNTNGPILISRKKIMLFSHVQTSPTYHKYLKELQVFGYIKYTPSYHPGFGSEVELLV</sequence>
<reference evidence="1" key="1">
    <citation type="submission" date="2011-09" db="EMBL/GenBank/DDBJ databases">
        <title>The permanent draft genome of Mucilaginibacter paludis DSM 18603.</title>
        <authorList>
            <consortium name="US DOE Joint Genome Institute (JGI-PGF)"/>
            <person name="Lucas S."/>
            <person name="Han J."/>
            <person name="Lapidus A."/>
            <person name="Bruce D."/>
            <person name="Goodwin L."/>
            <person name="Pitluck S."/>
            <person name="Peters L."/>
            <person name="Kyrpides N."/>
            <person name="Mavromatis K."/>
            <person name="Ivanova N."/>
            <person name="Mikhailova N."/>
            <person name="Held B."/>
            <person name="Detter J.C."/>
            <person name="Tapia R."/>
            <person name="Han C."/>
            <person name="Land M."/>
            <person name="Hauser L."/>
            <person name="Markowitz V."/>
            <person name="Cheng J.-F."/>
            <person name="Hugenholtz P."/>
            <person name="Woyke T."/>
            <person name="Wu D."/>
            <person name="Tindall B."/>
            <person name="Brambilla E."/>
            <person name="Klenk H.-P."/>
            <person name="Eisen J.A."/>
        </authorList>
    </citation>
    <scope>NUCLEOTIDE SEQUENCE [LARGE SCALE GENOMIC DNA]</scope>
    <source>
        <strain evidence="1">DSM 18603</strain>
    </source>
</reference>
<dbReference type="Proteomes" id="UP000002774">
    <property type="component" value="Chromosome"/>
</dbReference>
<keyword evidence="2" id="KW-1185">Reference proteome</keyword>
<name>H1YAF8_9SPHI</name>
<gene>
    <name evidence="1" type="ORF">Mucpa_2892</name>
</gene>
<dbReference type="eggNOG" id="ENOG5033CBC">
    <property type="taxonomic scope" value="Bacteria"/>
</dbReference>
<dbReference type="STRING" id="714943.Mucpa_2892"/>
<protein>
    <submittedName>
        <fullName evidence="1">Uncharacterized protein</fullName>
    </submittedName>
</protein>
<proteinExistence type="predicted"/>
<accession>H1YAF8</accession>
<dbReference type="HOGENOM" id="CLU_165975_0_0_10"/>
<organism evidence="1 2">
    <name type="scientific">Mucilaginibacter paludis DSM 18603</name>
    <dbReference type="NCBI Taxonomy" id="714943"/>
    <lineage>
        <taxon>Bacteria</taxon>
        <taxon>Pseudomonadati</taxon>
        <taxon>Bacteroidota</taxon>
        <taxon>Sphingobacteriia</taxon>
        <taxon>Sphingobacteriales</taxon>
        <taxon>Sphingobacteriaceae</taxon>
        <taxon>Mucilaginibacter</taxon>
    </lineage>
</organism>
<dbReference type="RefSeq" id="WP_008507262.1">
    <property type="nucleotide sequence ID" value="NZ_CM001403.1"/>
</dbReference>
<dbReference type="AlphaFoldDB" id="H1YAF8"/>
<dbReference type="EMBL" id="CM001403">
    <property type="protein sequence ID" value="EHQ27001.1"/>
    <property type="molecule type" value="Genomic_DNA"/>
</dbReference>
<evidence type="ECO:0000313" key="1">
    <source>
        <dbReference type="EMBL" id="EHQ27001.1"/>
    </source>
</evidence>